<protein>
    <submittedName>
        <fullName evidence="2">Uncharacterized protein</fullName>
    </submittedName>
</protein>
<keyword evidence="3" id="KW-1185">Reference proteome</keyword>
<proteinExistence type="predicted"/>
<keyword evidence="1" id="KW-0732">Signal</keyword>
<reference evidence="2" key="1">
    <citation type="journal article" date="2021" name="Nat. Commun.">
        <title>Genetic determinants of endophytism in the Arabidopsis root mycobiome.</title>
        <authorList>
            <person name="Mesny F."/>
            <person name="Miyauchi S."/>
            <person name="Thiergart T."/>
            <person name="Pickel B."/>
            <person name="Atanasova L."/>
            <person name="Karlsson M."/>
            <person name="Huettel B."/>
            <person name="Barry K.W."/>
            <person name="Haridas S."/>
            <person name="Chen C."/>
            <person name="Bauer D."/>
            <person name="Andreopoulos W."/>
            <person name="Pangilinan J."/>
            <person name="LaButti K."/>
            <person name="Riley R."/>
            <person name="Lipzen A."/>
            <person name="Clum A."/>
            <person name="Drula E."/>
            <person name="Henrissat B."/>
            <person name="Kohler A."/>
            <person name="Grigoriev I.V."/>
            <person name="Martin F.M."/>
            <person name="Hacquard S."/>
        </authorList>
    </citation>
    <scope>NUCLEOTIDE SEQUENCE</scope>
    <source>
        <strain evidence="2">MPI-SDFR-AT-0073</strain>
    </source>
</reference>
<comment type="caution">
    <text evidence="2">The sequence shown here is derived from an EMBL/GenBank/DDBJ whole genome shotgun (WGS) entry which is preliminary data.</text>
</comment>
<feature type="chain" id="PRO_5040383325" evidence="1">
    <location>
        <begin position="18"/>
        <end position="117"/>
    </location>
</feature>
<accession>A0A9P8UJV6</accession>
<dbReference type="RefSeq" id="XP_045957607.1">
    <property type="nucleotide sequence ID" value="XM_046107540.1"/>
</dbReference>
<sequence length="117" mass="12604">MQFSYLATILLLELTTASPMPEPVPEPEPHFPSVPVTFSAAANTGYTLYVVANNQFVETKNDLSITSISMEGRASFTCTAYGIDGSVTKLVANQKNIPVGPPQTQLRVSCSAPPQYH</sequence>
<dbReference type="OrthoDB" id="4509278at2759"/>
<name>A0A9P8UJV6_9PEZI</name>
<dbReference type="EMBL" id="JAGPXC010000005">
    <property type="protein sequence ID" value="KAH6653330.1"/>
    <property type="molecule type" value="Genomic_DNA"/>
</dbReference>
<evidence type="ECO:0000256" key="1">
    <source>
        <dbReference type="SAM" id="SignalP"/>
    </source>
</evidence>
<organism evidence="2 3">
    <name type="scientific">Truncatella angustata</name>
    <dbReference type="NCBI Taxonomy" id="152316"/>
    <lineage>
        <taxon>Eukaryota</taxon>
        <taxon>Fungi</taxon>
        <taxon>Dikarya</taxon>
        <taxon>Ascomycota</taxon>
        <taxon>Pezizomycotina</taxon>
        <taxon>Sordariomycetes</taxon>
        <taxon>Xylariomycetidae</taxon>
        <taxon>Amphisphaeriales</taxon>
        <taxon>Sporocadaceae</taxon>
        <taxon>Truncatella</taxon>
    </lineage>
</organism>
<evidence type="ECO:0000313" key="2">
    <source>
        <dbReference type="EMBL" id="KAH6653330.1"/>
    </source>
</evidence>
<evidence type="ECO:0000313" key="3">
    <source>
        <dbReference type="Proteomes" id="UP000758603"/>
    </source>
</evidence>
<feature type="signal peptide" evidence="1">
    <location>
        <begin position="1"/>
        <end position="17"/>
    </location>
</feature>
<gene>
    <name evidence="2" type="ORF">BKA67DRAFT_659955</name>
</gene>
<dbReference type="GeneID" id="70136431"/>
<dbReference type="AlphaFoldDB" id="A0A9P8UJV6"/>
<dbReference type="Proteomes" id="UP000758603">
    <property type="component" value="Unassembled WGS sequence"/>
</dbReference>